<feature type="compositionally biased region" description="Basic and acidic residues" evidence="1">
    <location>
        <begin position="60"/>
        <end position="90"/>
    </location>
</feature>
<feature type="compositionally biased region" description="Acidic residues" evidence="1">
    <location>
        <begin position="376"/>
        <end position="385"/>
    </location>
</feature>
<reference evidence="2" key="2">
    <citation type="submission" date="2025-09" db="UniProtKB">
        <authorList>
            <consortium name="Ensembl"/>
        </authorList>
    </citation>
    <scope>IDENTIFICATION</scope>
</reference>
<feature type="region of interest" description="Disordered" evidence="1">
    <location>
        <begin position="45"/>
        <end position="385"/>
    </location>
</feature>
<reference evidence="2" key="1">
    <citation type="submission" date="2025-08" db="UniProtKB">
        <authorList>
            <consortium name="Ensembl"/>
        </authorList>
    </citation>
    <scope>IDENTIFICATION</scope>
</reference>
<dbReference type="GO" id="GO:0048188">
    <property type="term" value="C:Set1C/COMPASS complex"/>
    <property type="evidence" value="ECO:0007669"/>
    <property type="project" value="InterPro"/>
</dbReference>
<keyword evidence="3" id="KW-1185">Reference proteome</keyword>
<protein>
    <recommendedName>
        <fullName evidence="4">DPY30 domain-containing protein 1</fullName>
    </recommendedName>
</protein>
<feature type="compositionally biased region" description="Basic and acidic residues" evidence="1">
    <location>
        <begin position="315"/>
        <end position="332"/>
    </location>
</feature>
<dbReference type="OrthoDB" id="432281at2759"/>
<dbReference type="OMA" id="KYKENMD"/>
<sequence>MDSEYLKIHLGKCLAEGLAEVAERRPVDPIEYLAHWIYKYSSDQEYEATRKENQALLEQEQARAREEGQHQKRLRQEEEEIKEALEKAQKASEPASTPAERNVKRPKSSNNPSTLAPVLEGEDISHKQPAEDSVEENKNPQEPLVSDTENQQGAAEAILTEGDNPGQEVRGADDVAVGDTASGESEEGAASAPAEVPGPPAKEESQEVPQEPSEVDSRPGEPQGAGDTVGRQDETEVAKGSEHTESESTAALEPSASPEKLNSDLKEEEEQQQELQETKTQSPSPLEPRAEDQMEEGPEEPTAPAEAVEVGSVSGREDGPLPEEKEEVPSDNRDEDEEEADRPADAPEEGAAPEDMEEVTSQEESESNSESKEQTPEEEEEKDAD</sequence>
<evidence type="ECO:0008006" key="4">
    <source>
        <dbReference type="Google" id="ProtNLM"/>
    </source>
</evidence>
<dbReference type="Gene3D" id="1.20.890.10">
    <property type="entry name" value="cAMP-dependent protein kinase regulatory subunit, dimerization-anchoring domain"/>
    <property type="match status" value="1"/>
</dbReference>
<organism evidence="2 3">
    <name type="scientific">Gadus morhua</name>
    <name type="common">Atlantic cod</name>
    <dbReference type="NCBI Taxonomy" id="8049"/>
    <lineage>
        <taxon>Eukaryota</taxon>
        <taxon>Metazoa</taxon>
        <taxon>Chordata</taxon>
        <taxon>Craniata</taxon>
        <taxon>Vertebrata</taxon>
        <taxon>Euteleostomi</taxon>
        <taxon>Actinopterygii</taxon>
        <taxon>Neopterygii</taxon>
        <taxon>Teleostei</taxon>
        <taxon>Neoteleostei</taxon>
        <taxon>Acanthomorphata</taxon>
        <taxon>Zeiogadaria</taxon>
        <taxon>Gadariae</taxon>
        <taxon>Gadiformes</taxon>
        <taxon>Gadoidei</taxon>
        <taxon>Gadidae</taxon>
        <taxon>Gadus</taxon>
    </lineage>
</organism>
<dbReference type="GeneTree" id="ENSGT00940000169341"/>
<dbReference type="AlphaFoldDB" id="A0A8C5AZJ7"/>
<dbReference type="Pfam" id="PF05186">
    <property type="entry name" value="Dpy-30"/>
    <property type="match status" value="1"/>
</dbReference>
<evidence type="ECO:0000313" key="2">
    <source>
        <dbReference type="Ensembl" id="ENSGMOP00000038776.1"/>
    </source>
</evidence>
<name>A0A8C5AZJ7_GADMO</name>
<feature type="compositionally biased region" description="Low complexity" evidence="1">
    <location>
        <begin position="300"/>
        <end position="311"/>
    </location>
</feature>
<dbReference type="CDD" id="cd22966">
    <property type="entry name" value="DD_DYDC-like"/>
    <property type="match status" value="1"/>
</dbReference>
<feature type="compositionally biased region" description="Acidic residues" evidence="1">
    <location>
        <begin position="333"/>
        <end position="367"/>
    </location>
</feature>
<feature type="compositionally biased region" description="Basic and acidic residues" evidence="1">
    <location>
        <begin position="230"/>
        <end position="246"/>
    </location>
</feature>
<proteinExistence type="predicted"/>
<evidence type="ECO:0000313" key="3">
    <source>
        <dbReference type="Proteomes" id="UP000694546"/>
    </source>
</evidence>
<feature type="compositionally biased region" description="Basic and acidic residues" evidence="1">
    <location>
        <begin position="123"/>
        <end position="139"/>
    </location>
</feature>
<gene>
    <name evidence="2" type="primary">dydc2</name>
</gene>
<dbReference type="Ensembl" id="ENSGMOT00000042166.1">
    <property type="protein sequence ID" value="ENSGMOP00000038776.1"/>
    <property type="gene ID" value="ENSGMOG00000028252.1"/>
</dbReference>
<evidence type="ECO:0000256" key="1">
    <source>
        <dbReference type="SAM" id="MobiDB-lite"/>
    </source>
</evidence>
<dbReference type="InterPro" id="IPR049630">
    <property type="entry name" value="DYDC-like_DD"/>
</dbReference>
<dbReference type="InterPro" id="IPR007858">
    <property type="entry name" value="Dpy-30_motif"/>
</dbReference>
<dbReference type="Proteomes" id="UP000694546">
    <property type="component" value="Chromosome 18"/>
</dbReference>
<accession>A0A8C5AZJ7</accession>